<dbReference type="EMBL" id="UINC01010700">
    <property type="protein sequence ID" value="SVA47500.1"/>
    <property type="molecule type" value="Genomic_DNA"/>
</dbReference>
<feature type="region of interest" description="Disordered" evidence="1">
    <location>
        <begin position="1"/>
        <end position="22"/>
    </location>
</feature>
<reference evidence="2" key="1">
    <citation type="submission" date="2018-05" db="EMBL/GenBank/DDBJ databases">
        <authorList>
            <person name="Lanie J.A."/>
            <person name="Ng W.-L."/>
            <person name="Kazmierczak K.M."/>
            <person name="Andrzejewski T.M."/>
            <person name="Davidsen T.M."/>
            <person name="Wayne K.J."/>
            <person name="Tettelin H."/>
            <person name="Glass J.I."/>
            <person name="Rusch D."/>
            <person name="Podicherti R."/>
            <person name="Tsui H.-C.T."/>
            <person name="Winkler M.E."/>
        </authorList>
    </citation>
    <scope>NUCLEOTIDE SEQUENCE</scope>
</reference>
<feature type="non-terminal residue" evidence="2">
    <location>
        <position position="1"/>
    </location>
</feature>
<evidence type="ECO:0000313" key="2">
    <source>
        <dbReference type="EMBL" id="SVA47500.1"/>
    </source>
</evidence>
<organism evidence="2">
    <name type="scientific">marine metagenome</name>
    <dbReference type="NCBI Taxonomy" id="408172"/>
    <lineage>
        <taxon>unclassified sequences</taxon>
        <taxon>metagenomes</taxon>
        <taxon>ecological metagenomes</taxon>
    </lineage>
</organism>
<evidence type="ECO:0000256" key="1">
    <source>
        <dbReference type="SAM" id="MobiDB-lite"/>
    </source>
</evidence>
<protein>
    <submittedName>
        <fullName evidence="2">Uncharacterized protein</fullName>
    </submittedName>
</protein>
<proteinExistence type="predicted"/>
<sequence length="22" mass="2465">QIDAPQTADLRKHPETASELPF</sequence>
<accession>A0A381W4M6</accession>
<dbReference type="AlphaFoldDB" id="A0A381W4M6"/>
<gene>
    <name evidence="2" type="ORF">METZ01_LOCUS100354</name>
</gene>
<name>A0A381W4M6_9ZZZZ</name>